<organism evidence="2 3">
    <name type="scientific">Enterococcus faecalis</name>
    <name type="common">Streptococcus faecalis</name>
    <dbReference type="NCBI Taxonomy" id="1351"/>
    <lineage>
        <taxon>Bacteria</taxon>
        <taxon>Bacillati</taxon>
        <taxon>Bacillota</taxon>
        <taxon>Bacilli</taxon>
        <taxon>Lactobacillales</taxon>
        <taxon>Enterococcaceae</taxon>
        <taxon>Enterococcus</taxon>
    </lineage>
</organism>
<dbReference type="AlphaFoldDB" id="A0A1Q1FVR7"/>
<dbReference type="EMBL" id="SIYF01000128">
    <property type="protein sequence ID" value="TKK88283.1"/>
    <property type="molecule type" value="Genomic_DNA"/>
</dbReference>
<dbReference type="Proteomes" id="UP000305511">
    <property type="component" value="Unassembled WGS sequence"/>
</dbReference>
<keyword evidence="1" id="KW-1133">Transmembrane helix</keyword>
<evidence type="ECO:0000313" key="2">
    <source>
        <dbReference type="EMBL" id="TKK88283.1"/>
    </source>
</evidence>
<protein>
    <submittedName>
        <fullName evidence="2">Uncharacterized protein</fullName>
    </submittedName>
</protein>
<evidence type="ECO:0000313" key="3">
    <source>
        <dbReference type="Proteomes" id="UP000305511"/>
    </source>
</evidence>
<accession>A0A1Q1FVR7</accession>
<comment type="caution">
    <text evidence="2">The sequence shown here is derived from an EMBL/GenBank/DDBJ whole genome shotgun (WGS) entry which is preliminary data.</text>
</comment>
<gene>
    <name evidence="2" type="ORF">EY666_05855</name>
</gene>
<keyword evidence="1" id="KW-0472">Membrane</keyword>
<reference evidence="2 3" key="1">
    <citation type="submission" date="2019-02" db="EMBL/GenBank/DDBJ databases">
        <title>Bacteria dissemination in different level of health care in South Africa: the effectiveness of infections prevention and control.</title>
        <authorList>
            <person name="Shobo C."/>
            <person name="Amoako D.G."/>
            <person name="Allam M."/>
            <person name="Ismail A."/>
            <person name="Bester L.A."/>
            <person name="Essack S.Y."/>
        </authorList>
    </citation>
    <scope>NUCLEOTIDE SEQUENCE [LARGE SCALE GENOMIC DNA]</scope>
    <source>
        <strain evidence="2 3">2SIL2</strain>
    </source>
</reference>
<feature type="transmembrane region" description="Helical" evidence="1">
    <location>
        <begin position="20"/>
        <end position="38"/>
    </location>
</feature>
<evidence type="ECO:0000256" key="1">
    <source>
        <dbReference type="SAM" id="Phobius"/>
    </source>
</evidence>
<keyword evidence="1" id="KW-0812">Transmembrane</keyword>
<sequence>MAKSLICLFRERKYRCNQYIVQNFQTVIFFILVFYFLLFGFGPQYLIFVSIFTVMFKLNYKKKLHFLGFSEFL</sequence>
<name>A0A1Q1FVR7_ENTFL</name>
<proteinExistence type="predicted"/>